<dbReference type="InterPro" id="IPR008040">
    <property type="entry name" value="Hydant_A_N"/>
</dbReference>
<dbReference type="GO" id="GO:0006749">
    <property type="term" value="P:glutathione metabolic process"/>
    <property type="evidence" value="ECO:0007669"/>
    <property type="project" value="TreeGrafter"/>
</dbReference>
<feature type="region of interest" description="Disordered" evidence="2">
    <location>
        <begin position="594"/>
        <end position="615"/>
    </location>
</feature>
<feature type="domain" description="Acetophenone carboxylase-like C-terminal" evidence="6">
    <location>
        <begin position="509"/>
        <end position="664"/>
    </location>
</feature>
<dbReference type="Pfam" id="PF01968">
    <property type="entry name" value="Hydantoinase_A"/>
    <property type="match status" value="1"/>
</dbReference>
<gene>
    <name evidence="7" type="ORF">GO485_01365</name>
    <name evidence="8" type="ORF">IP92_03014</name>
</gene>
<evidence type="ECO:0000313" key="9">
    <source>
        <dbReference type="Proteomes" id="UP000315112"/>
    </source>
</evidence>
<protein>
    <submittedName>
        <fullName evidence="7 8">5-oxoprolinase</fullName>
    </submittedName>
</protein>
<dbReference type="PANTHER" id="PTHR11365">
    <property type="entry name" value="5-OXOPROLINASE RELATED"/>
    <property type="match status" value="1"/>
</dbReference>
<evidence type="ECO:0000313" key="8">
    <source>
        <dbReference type="EMBL" id="TWI46655.1"/>
    </source>
</evidence>
<sequence>MDWQFWIDRGGTFTDIVARRPDGTLVTHKLLSENPEQYRDAAIAGIRHLLGLAADAPIPAGVVDAVKMGTTVATNALLERKGEPTVLAITRGFRDALRIAYQNRPRLFDRHIVLPELLYGDVVEIDERIGAHGDIVQPLDEEATRAGLQHAYERGLRSIAIVLMHGYRYTAHEEAVARIAREIGFAQVSVSHAVSPMMKLVARGDTTVVDAYLSPILRRYVDQVARELPGVNLQFMQSSGGLTDARAFQGKDSILSGPAGGIVGMVRASMLAGFDKVIGFDMGGTSTDVSHYSGEFERVFETQVAGVRMRAPMMSIHTVAAGGGSVLHFDGSRLRVGPDSAGANPGPASYRRGGPLAVTDCNVMLGKIQPDEFPRLFGPGGDQPLDAATVRERFAAMAAEIAAASGKLASAEQVAAGFIEIAVGNMANAIKQISVQRGHDVTEYALTSFGGAGGQHACLVADALGMKTVFIHSLAGVLSAYGMGMADQTAMREQAVELRLTDEQLPALAERLATLADAATADLARQGVAAARIAVVRRVHLRYEGTDSALIVSFDTADGMRAQFEQAYKKRFSFLMPGKALIVEAVSVEAIGRSDAPTEVPPRRPPRDGAAGPDRVVPMYSAGQWRDTGLYRRAGLRPGDVLRGPAIIAEANATTVVECGWQAEVTPLDHLVLTRVEALPERRAIGTTADPVMLEIFNNLFMSIAEQMGLRLQNTAYSVNIKERLDFSCAIFDGAGNLIANAPHMPVHLGSMGESIKRVMTANAGSMRPGDVYMLNDPYNGGTHLPDVTVITPVFDATGKEILFYVGSRGHHADIGGTTPGSMPPDSRTIVDEGVLIDNFKLVDAGVLREAETRALLLGAQYPARNPDQNLADLRAQIAANQKGVEELHRMVEHFGLDVVRAYMGHVQDNAEEAVRRVISALKDGSYTVELDNGARIRVSVTVDQAARSATIDFTGTSSQLDNNFNAPSAVCMAAVLYVFRTLVDDEIPLNAGCLKPLHVVIPPGSMLNPRYPASVVSGNVETSTCITNALYGALGVMAASQGTMNNFTFGSSKYQYYETISGGSGAGNGFDGTDVVQTNMTNSRLTDPEILEFRFPVRLESYAIRHGSGGVGRWHGGNGGVRRIRFLEPMTAAILSNNRLYAPFGMAGGAPAAKGRNYVERADGRIEELGHIARTQMAPGDVFVIETPGGGGYGPAQP</sequence>
<organism evidence="8 9">
    <name type="scientific">Pseudoduganella flava</name>
    <dbReference type="NCBI Taxonomy" id="871742"/>
    <lineage>
        <taxon>Bacteria</taxon>
        <taxon>Pseudomonadati</taxon>
        <taxon>Pseudomonadota</taxon>
        <taxon>Betaproteobacteria</taxon>
        <taxon>Burkholderiales</taxon>
        <taxon>Oxalobacteraceae</taxon>
        <taxon>Telluria group</taxon>
        <taxon>Pseudoduganella</taxon>
    </lineage>
</organism>
<evidence type="ECO:0000259" key="3">
    <source>
        <dbReference type="Pfam" id="PF01968"/>
    </source>
</evidence>
<dbReference type="Pfam" id="PF02538">
    <property type="entry name" value="Hydantoinase_B"/>
    <property type="match status" value="1"/>
</dbReference>
<dbReference type="AlphaFoldDB" id="A0A562PQC2"/>
<evidence type="ECO:0000313" key="10">
    <source>
        <dbReference type="Proteomes" id="UP000437862"/>
    </source>
</evidence>
<evidence type="ECO:0000259" key="6">
    <source>
        <dbReference type="Pfam" id="PF19278"/>
    </source>
</evidence>
<name>A0A562PQC2_9BURK</name>
<dbReference type="Pfam" id="PF05378">
    <property type="entry name" value="Hydant_A_N"/>
    <property type="match status" value="1"/>
</dbReference>
<evidence type="ECO:0000259" key="5">
    <source>
        <dbReference type="Pfam" id="PF05378"/>
    </source>
</evidence>
<dbReference type="Proteomes" id="UP000315112">
    <property type="component" value="Unassembled WGS sequence"/>
</dbReference>
<reference evidence="7 10" key="3">
    <citation type="submission" date="2019-12" db="EMBL/GenBank/DDBJ databases">
        <title>Draft Genome Sequences of Six Type Strains of the Genus Massilia.</title>
        <authorList>
            <person name="Miess H."/>
            <person name="Frediansyah A."/>
            <person name="Goeker M."/>
            <person name="Gross H."/>
        </authorList>
    </citation>
    <scope>NUCLEOTIDE SEQUENCE [LARGE SCALE GENOMIC DNA]</scope>
    <source>
        <strain evidence="7 10">DSM 26639</strain>
    </source>
</reference>
<reference evidence="8 9" key="1">
    <citation type="journal article" date="2015" name="Stand. Genomic Sci.">
        <title>Genomic Encyclopedia of Bacterial and Archaeal Type Strains, Phase III: the genomes of soil and plant-associated and newly described type strains.</title>
        <authorList>
            <person name="Whitman W.B."/>
            <person name="Woyke T."/>
            <person name="Klenk H.P."/>
            <person name="Zhou Y."/>
            <person name="Lilburn T.G."/>
            <person name="Beck B.J."/>
            <person name="De Vos P."/>
            <person name="Vandamme P."/>
            <person name="Eisen J.A."/>
            <person name="Garrity G."/>
            <person name="Hugenholtz P."/>
            <person name="Kyrpides N.C."/>
        </authorList>
    </citation>
    <scope>NUCLEOTIDE SEQUENCE [LARGE SCALE GENOMIC DNA]</scope>
    <source>
        <strain evidence="8 9">CGMCC 1.10685</strain>
    </source>
</reference>
<dbReference type="OrthoDB" id="9768323at2"/>
<feature type="domain" description="Hydantoinase A/oxoprolinase" evidence="3">
    <location>
        <begin position="203"/>
        <end position="490"/>
    </location>
</feature>
<dbReference type="InterPro" id="IPR003692">
    <property type="entry name" value="Hydantoinase_B"/>
</dbReference>
<dbReference type="Pfam" id="PF19278">
    <property type="entry name" value="Hydant_A_C"/>
    <property type="match status" value="1"/>
</dbReference>
<evidence type="ECO:0000256" key="2">
    <source>
        <dbReference type="SAM" id="MobiDB-lite"/>
    </source>
</evidence>
<dbReference type="RefSeq" id="WP_145876277.1">
    <property type="nucleotide sequence ID" value="NZ_CP046904.1"/>
</dbReference>
<dbReference type="GO" id="GO:0005829">
    <property type="term" value="C:cytosol"/>
    <property type="evidence" value="ECO:0007669"/>
    <property type="project" value="TreeGrafter"/>
</dbReference>
<dbReference type="Proteomes" id="UP000437862">
    <property type="component" value="Chromosome"/>
</dbReference>
<dbReference type="InterPro" id="IPR049517">
    <property type="entry name" value="ACX-like_C"/>
</dbReference>
<feature type="domain" description="Hydantoinase B/oxoprolinase" evidence="4">
    <location>
        <begin position="690"/>
        <end position="1196"/>
    </location>
</feature>
<evidence type="ECO:0000256" key="1">
    <source>
        <dbReference type="ARBA" id="ARBA00010403"/>
    </source>
</evidence>
<dbReference type="PANTHER" id="PTHR11365:SF23">
    <property type="entry name" value="HYPOTHETICAL 5-OXOPROLINASE (EUROFUNG)-RELATED"/>
    <property type="match status" value="1"/>
</dbReference>
<keyword evidence="10" id="KW-1185">Reference proteome</keyword>
<proteinExistence type="inferred from homology"/>
<dbReference type="InterPro" id="IPR002821">
    <property type="entry name" value="Hydantoinase_A"/>
</dbReference>
<reference evidence="8" key="2">
    <citation type="submission" date="2019-07" db="EMBL/GenBank/DDBJ databases">
        <authorList>
            <person name="Whitman W."/>
            <person name="Huntemann M."/>
            <person name="Clum A."/>
            <person name="Pillay M."/>
            <person name="Palaniappan K."/>
            <person name="Varghese N."/>
            <person name="Mikhailova N."/>
            <person name="Stamatis D."/>
            <person name="Reddy T."/>
            <person name="Daum C."/>
            <person name="Shapiro N."/>
            <person name="Ivanova N."/>
            <person name="Kyrpides N."/>
            <person name="Woyke T."/>
        </authorList>
    </citation>
    <scope>NUCLEOTIDE SEQUENCE</scope>
    <source>
        <strain evidence="8">CGMCC 1.10685</strain>
    </source>
</reference>
<comment type="similarity">
    <text evidence="1">Belongs to the oxoprolinase family.</text>
</comment>
<dbReference type="EMBL" id="VLKW01000005">
    <property type="protein sequence ID" value="TWI46655.1"/>
    <property type="molecule type" value="Genomic_DNA"/>
</dbReference>
<feature type="domain" description="Hydantoinase/oxoprolinase N-terminal" evidence="5">
    <location>
        <begin position="5"/>
        <end position="184"/>
    </location>
</feature>
<dbReference type="EMBL" id="CP046904">
    <property type="protein sequence ID" value="QGZ37831.1"/>
    <property type="molecule type" value="Genomic_DNA"/>
</dbReference>
<dbReference type="InterPro" id="IPR045079">
    <property type="entry name" value="Oxoprolinase-like"/>
</dbReference>
<accession>A0A562PQC2</accession>
<evidence type="ECO:0000313" key="7">
    <source>
        <dbReference type="EMBL" id="QGZ37831.1"/>
    </source>
</evidence>
<evidence type="ECO:0000259" key="4">
    <source>
        <dbReference type="Pfam" id="PF02538"/>
    </source>
</evidence>
<dbReference type="GO" id="GO:0017168">
    <property type="term" value="F:5-oxoprolinase (ATP-hydrolyzing) activity"/>
    <property type="evidence" value="ECO:0007669"/>
    <property type="project" value="TreeGrafter"/>
</dbReference>